<dbReference type="AlphaFoldDB" id="A0A3L6SLG6"/>
<feature type="compositionally biased region" description="Low complexity" evidence="1">
    <location>
        <begin position="107"/>
        <end position="130"/>
    </location>
</feature>
<comment type="caution">
    <text evidence="2">The sequence shown here is derived from an EMBL/GenBank/DDBJ whole genome shotgun (WGS) entry which is preliminary data.</text>
</comment>
<protein>
    <submittedName>
        <fullName evidence="2">Uncharacterized protein</fullName>
    </submittedName>
</protein>
<dbReference type="EMBL" id="PQIB02000004">
    <property type="protein sequence ID" value="RLN23468.1"/>
    <property type="molecule type" value="Genomic_DNA"/>
</dbReference>
<gene>
    <name evidence="2" type="ORF">C2845_PM07G21830</name>
</gene>
<proteinExistence type="predicted"/>
<evidence type="ECO:0000313" key="3">
    <source>
        <dbReference type="Proteomes" id="UP000275267"/>
    </source>
</evidence>
<sequence length="172" mass="17975">MKPVMRSTEWRRWLSSRARPGPDRSANAAGPSDRRRDTSTCGGTIVPLRPKTSSSSSSPLRRAAERAAGLGMSTGREPSRRGASGTPRRAGVLDRGASAADDELQPGGAVAGASSPSSWGASGHSTSDSQSSSAIAIALDRFVVARLIGSRCACALRGRTLWKSEWKLRGLG</sequence>
<feature type="region of interest" description="Disordered" evidence="1">
    <location>
        <begin position="1"/>
        <end position="130"/>
    </location>
</feature>
<name>A0A3L6SLG6_PANMI</name>
<organism evidence="2 3">
    <name type="scientific">Panicum miliaceum</name>
    <name type="common">Proso millet</name>
    <name type="synonym">Broomcorn millet</name>
    <dbReference type="NCBI Taxonomy" id="4540"/>
    <lineage>
        <taxon>Eukaryota</taxon>
        <taxon>Viridiplantae</taxon>
        <taxon>Streptophyta</taxon>
        <taxon>Embryophyta</taxon>
        <taxon>Tracheophyta</taxon>
        <taxon>Spermatophyta</taxon>
        <taxon>Magnoliopsida</taxon>
        <taxon>Liliopsida</taxon>
        <taxon>Poales</taxon>
        <taxon>Poaceae</taxon>
        <taxon>PACMAD clade</taxon>
        <taxon>Panicoideae</taxon>
        <taxon>Panicodae</taxon>
        <taxon>Paniceae</taxon>
        <taxon>Panicinae</taxon>
        <taxon>Panicum</taxon>
        <taxon>Panicum sect. Panicum</taxon>
    </lineage>
</organism>
<keyword evidence="3" id="KW-1185">Reference proteome</keyword>
<evidence type="ECO:0000256" key="1">
    <source>
        <dbReference type="SAM" id="MobiDB-lite"/>
    </source>
</evidence>
<reference evidence="3" key="1">
    <citation type="journal article" date="2019" name="Nat. Commun.">
        <title>The genome of broomcorn millet.</title>
        <authorList>
            <person name="Zou C."/>
            <person name="Miki D."/>
            <person name="Li D."/>
            <person name="Tang Q."/>
            <person name="Xiao L."/>
            <person name="Rajput S."/>
            <person name="Deng P."/>
            <person name="Jia W."/>
            <person name="Huang R."/>
            <person name="Zhang M."/>
            <person name="Sun Y."/>
            <person name="Hu J."/>
            <person name="Fu X."/>
            <person name="Schnable P.S."/>
            <person name="Li F."/>
            <person name="Zhang H."/>
            <person name="Feng B."/>
            <person name="Zhu X."/>
            <person name="Liu R."/>
            <person name="Schnable J.C."/>
            <person name="Zhu J.-K."/>
            <person name="Zhang H."/>
        </authorList>
    </citation>
    <scope>NUCLEOTIDE SEQUENCE [LARGE SCALE GENOMIC DNA]</scope>
</reference>
<evidence type="ECO:0000313" key="2">
    <source>
        <dbReference type="EMBL" id="RLN23468.1"/>
    </source>
</evidence>
<accession>A0A3L6SLG6</accession>
<dbReference type="Proteomes" id="UP000275267">
    <property type="component" value="Unassembled WGS sequence"/>
</dbReference>